<dbReference type="InterPro" id="IPR057875">
    <property type="entry name" value="crAss_THB"/>
</dbReference>
<evidence type="ECO:0000313" key="1">
    <source>
        <dbReference type="EMBL" id="DAE22481.1"/>
    </source>
</evidence>
<reference evidence="1" key="1">
    <citation type="journal article" date="2021" name="Proc. Natl. Acad. Sci. U.S.A.">
        <title>A Catalog of Tens of Thousands of Viruses from Human Metagenomes Reveals Hidden Associations with Chronic Diseases.</title>
        <authorList>
            <person name="Tisza M.J."/>
            <person name="Buck C.B."/>
        </authorList>
    </citation>
    <scope>NUCLEOTIDE SEQUENCE</scope>
    <source>
        <strain evidence="1">CtDAq1</strain>
    </source>
</reference>
<protein>
    <submittedName>
        <fullName evidence="1">Uncharacterized protein</fullName>
    </submittedName>
</protein>
<accession>A0A8S5QUG5</accession>
<organism evidence="1">
    <name type="scientific">CrAss-like virus sp. ctDAq1</name>
    <dbReference type="NCBI Taxonomy" id="2826822"/>
    <lineage>
        <taxon>Viruses</taxon>
        <taxon>Duplodnaviria</taxon>
        <taxon>Heunggongvirae</taxon>
        <taxon>Uroviricota</taxon>
        <taxon>Caudoviricetes</taxon>
        <taxon>Crassvirales</taxon>
    </lineage>
</organism>
<name>A0A8S5QUG5_9CAUD</name>
<dbReference type="Pfam" id="PF25711">
    <property type="entry name" value="crAss_THB"/>
    <property type="match status" value="1"/>
</dbReference>
<dbReference type="EMBL" id="BK015733">
    <property type="protein sequence ID" value="DAE22481.1"/>
    <property type="molecule type" value="Genomic_DNA"/>
</dbReference>
<sequence length="112" mass="12855">MDNQVSIIILRGILAYYKSLSVKGSAPYSEVRKLIALCALNEMLCWADECNRKRIYNVMMCMIGKSCFLPFPGTGGECTGRDIDPRITQDSIERVTEDENFWRRINIELQNI</sequence>
<proteinExistence type="predicted"/>